<proteinExistence type="predicted"/>
<dbReference type="EMBL" id="FNOU01000002">
    <property type="protein sequence ID" value="SDX41506.1"/>
    <property type="molecule type" value="Genomic_DNA"/>
</dbReference>
<name>A0A1H3BHV3_EUBBA</name>
<dbReference type="STRING" id="1528.SAMN04488579_10286"/>
<dbReference type="RefSeq" id="WP_090242788.1">
    <property type="nucleotide sequence ID" value="NZ_FNOU01000002.1"/>
</dbReference>
<reference evidence="2" key="1">
    <citation type="submission" date="2016-10" db="EMBL/GenBank/DDBJ databases">
        <authorList>
            <person name="Varghese N."/>
            <person name="Submissions S."/>
        </authorList>
    </citation>
    <scope>NUCLEOTIDE SEQUENCE [LARGE SCALE GENOMIC DNA]</scope>
    <source>
        <strain evidence="2">VPI 5359</strain>
    </source>
</reference>
<keyword evidence="2" id="KW-1185">Reference proteome</keyword>
<protein>
    <submittedName>
        <fullName evidence="1">Uncharacterized protein</fullName>
    </submittedName>
</protein>
<dbReference type="AlphaFoldDB" id="A0A1H3BHV3"/>
<evidence type="ECO:0000313" key="1">
    <source>
        <dbReference type="EMBL" id="SDX41506.1"/>
    </source>
</evidence>
<dbReference type="Proteomes" id="UP000199652">
    <property type="component" value="Unassembled WGS sequence"/>
</dbReference>
<gene>
    <name evidence="1" type="ORF">SAMN04488579_10286</name>
</gene>
<evidence type="ECO:0000313" key="2">
    <source>
        <dbReference type="Proteomes" id="UP000199652"/>
    </source>
</evidence>
<organism evidence="1 2">
    <name type="scientific">Eubacterium barkeri</name>
    <name type="common">Clostridium barkeri</name>
    <dbReference type="NCBI Taxonomy" id="1528"/>
    <lineage>
        <taxon>Bacteria</taxon>
        <taxon>Bacillati</taxon>
        <taxon>Bacillota</taxon>
        <taxon>Clostridia</taxon>
        <taxon>Eubacteriales</taxon>
        <taxon>Eubacteriaceae</taxon>
        <taxon>Eubacterium</taxon>
    </lineage>
</organism>
<accession>A0A1H3BHV3</accession>
<sequence>MKRYRVIRGFKFSAIYAEIEFKEGQIWEYTTKSFGKNLLRKDFVIAEINDFLLNNNFEEAKVKRLNPTNGKR</sequence>